<dbReference type="AlphaFoldDB" id="A0A7S0NG83"/>
<dbReference type="InterPro" id="IPR036318">
    <property type="entry name" value="FAD-bd_PCMH-like_sf"/>
</dbReference>
<dbReference type="SUPFAM" id="SSF56176">
    <property type="entry name" value="FAD-binding/transporter-associated domain-like"/>
    <property type="match status" value="2"/>
</dbReference>
<dbReference type="GO" id="GO:0071949">
    <property type="term" value="F:FAD binding"/>
    <property type="evidence" value="ECO:0007669"/>
    <property type="project" value="InterPro"/>
</dbReference>
<dbReference type="GO" id="GO:0003885">
    <property type="term" value="F:D-arabinono-1,4-lactone oxidase activity"/>
    <property type="evidence" value="ECO:0007669"/>
    <property type="project" value="TreeGrafter"/>
</dbReference>
<dbReference type="InterPro" id="IPR016169">
    <property type="entry name" value="FAD-bd_PCMH_sub2"/>
</dbReference>
<sequence length="671" mass="75148">MSCFGSCIPTPEAYAKDIIAKMTKTASEGGDIMEEHGADLVRAMAAGELVLDVLHLHDVFSCHKDHAQHLNPETRETCVQRKKLPTVPPMGSLVDELRTSPVDLHPEVKESDGTFTRIIKNLEFKNWGRTVQNRPEVTFLPHSKEAVCNIVKWSLQKGYTTVRASGYRHTWTDLYSRDGQVLVAMLPLCVTNKLPAPIPSIDPDNDLMGIEMVGEIQEPDGATKGLCKIGAATTNQMFREWAVGGYQTDGSFKRSSGWTVPINVIMSEISWGGSNAPICHGAGLRHQTLSDLVHELELVNARGELQVINDKEVLKAAAGCFGLLGIVVSLTLKVDPMTYAVVYAQKLPMELMVPPLQQGDVPLELRTLEHTTSLMLKQAKANFEVRALNAFYAEWFWYIGQKNGWQFCWDVDDGAEADAKPYPEPWREKLQMAEQILGQLLNDFFTLIPALGNVLQAKLLSSLAQFVMPSMKYTEKPIICPVIDALHFRRGVQNMRVYDMEWQIPIPENESGGPDWDLCRRAWWDAINVSCTDPKKGAIRIAVEMRIVGDSGVVMAPFFGNKHGTCSIEVLTTENVKREDWVPFCQSILDKWAEYKDRNGQYLNIRPHWAKEWQGLTVRGVPVTTYLKEAYADRIPEFKAKLAEGARQGGLSPEELSLFKSPLMSEILGDY</sequence>
<dbReference type="Gene3D" id="3.30.43.10">
    <property type="entry name" value="Uridine Diphospho-n-acetylenolpyruvylglucosamine Reductase, domain 2"/>
    <property type="match status" value="1"/>
</dbReference>
<dbReference type="InterPro" id="IPR010031">
    <property type="entry name" value="FAD_lactone_oxidase-like"/>
</dbReference>
<dbReference type="PROSITE" id="PS51387">
    <property type="entry name" value="FAD_PCMH"/>
    <property type="match status" value="1"/>
</dbReference>
<dbReference type="InterPro" id="IPR016167">
    <property type="entry name" value="FAD-bd_PCMH_sub1"/>
</dbReference>
<dbReference type="PANTHER" id="PTHR43762:SF1">
    <property type="entry name" value="D-ARABINONO-1,4-LACTONE OXIDASE"/>
    <property type="match status" value="1"/>
</dbReference>
<dbReference type="InterPro" id="IPR016166">
    <property type="entry name" value="FAD-bd_PCMH"/>
</dbReference>
<accession>A0A7S0NG83</accession>
<organism evidence="2">
    <name type="scientific">Phaeocystis antarctica</name>
    <dbReference type="NCBI Taxonomy" id="33657"/>
    <lineage>
        <taxon>Eukaryota</taxon>
        <taxon>Haptista</taxon>
        <taxon>Haptophyta</taxon>
        <taxon>Prymnesiophyceae</taxon>
        <taxon>Phaeocystales</taxon>
        <taxon>Phaeocystaceae</taxon>
        <taxon>Phaeocystis</taxon>
    </lineage>
</organism>
<dbReference type="PANTHER" id="PTHR43762">
    <property type="entry name" value="L-GULONOLACTONE OXIDASE"/>
    <property type="match status" value="1"/>
</dbReference>
<gene>
    <name evidence="2" type="ORF">PANT1444_LOCUS21239</name>
</gene>
<proteinExistence type="predicted"/>
<dbReference type="EMBL" id="HBEP01037472">
    <property type="protein sequence ID" value="CAD8511582.1"/>
    <property type="molecule type" value="Transcribed_RNA"/>
</dbReference>
<protein>
    <recommendedName>
        <fullName evidence="1">FAD-binding PCMH-type domain-containing protein</fullName>
    </recommendedName>
</protein>
<evidence type="ECO:0000313" key="2">
    <source>
        <dbReference type="EMBL" id="CAD8511582.1"/>
    </source>
</evidence>
<reference evidence="2" key="1">
    <citation type="submission" date="2021-01" db="EMBL/GenBank/DDBJ databases">
        <authorList>
            <person name="Corre E."/>
            <person name="Pelletier E."/>
            <person name="Niang G."/>
            <person name="Scheremetjew M."/>
            <person name="Finn R."/>
            <person name="Kale V."/>
            <person name="Holt S."/>
            <person name="Cochrane G."/>
            <person name="Meng A."/>
            <person name="Brown T."/>
            <person name="Cohen L."/>
        </authorList>
    </citation>
    <scope>NUCLEOTIDE SEQUENCE</scope>
    <source>
        <strain evidence="2">CCMP1374</strain>
    </source>
</reference>
<dbReference type="Gene3D" id="3.30.465.10">
    <property type="match status" value="1"/>
</dbReference>
<evidence type="ECO:0000259" key="1">
    <source>
        <dbReference type="PROSITE" id="PS51387"/>
    </source>
</evidence>
<feature type="domain" description="FAD-binding PCMH-type" evidence="1">
    <location>
        <begin position="130"/>
        <end position="337"/>
    </location>
</feature>
<dbReference type="GO" id="GO:0005739">
    <property type="term" value="C:mitochondrion"/>
    <property type="evidence" value="ECO:0007669"/>
    <property type="project" value="TreeGrafter"/>
</dbReference>
<name>A0A7S0NG83_9EUKA</name>